<dbReference type="InterPro" id="IPR021268">
    <property type="entry name" value="DUF2845"/>
</dbReference>
<protein>
    <submittedName>
        <fullName evidence="2">DUF2845 domain-containing protein</fullName>
    </submittedName>
</protein>
<sequence>MLIRNCFFALFFSIFFISTACAMRCGEKLVYEGDSEFDVLSKCGEPLDKQVYNQPVPQYNAEGEQIGAITNSISKWIYQKSPADFQYELIFDAGVLKQINTNRNP</sequence>
<proteinExistence type="predicted"/>
<evidence type="ECO:0000313" key="3">
    <source>
        <dbReference type="Proteomes" id="UP001139721"/>
    </source>
</evidence>
<organism evidence="2 3">
    <name type="scientific">Legionella maioricensis</name>
    <dbReference type="NCBI Taxonomy" id="2896528"/>
    <lineage>
        <taxon>Bacteria</taxon>
        <taxon>Pseudomonadati</taxon>
        <taxon>Pseudomonadota</taxon>
        <taxon>Gammaproteobacteria</taxon>
        <taxon>Legionellales</taxon>
        <taxon>Legionellaceae</taxon>
        <taxon>Legionella</taxon>
    </lineage>
</organism>
<comment type="caution">
    <text evidence="2">The sequence shown here is derived from an EMBL/GenBank/DDBJ whole genome shotgun (WGS) entry which is preliminary data.</text>
</comment>
<reference evidence="2" key="1">
    <citation type="submission" date="2021-11" db="EMBL/GenBank/DDBJ databases">
        <title>Legionella maioricencis sp. nov., a new species isolated from hot water samples in Mallorca.</title>
        <authorList>
            <person name="Crespi S."/>
            <person name="Drasar V."/>
            <person name="Salva-Serra F."/>
            <person name="Jaen-Luchoro D."/>
            <person name="Pineiro-Iglesias B."/>
            <person name="Aliaga F."/>
            <person name="Fernandez-Juarez V."/>
            <person name="Coll G."/>
            <person name="Moore E.R.B."/>
            <person name="Bennasar-Figueras A."/>
        </authorList>
    </citation>
    <scope>NUCLEOTIDE SEQUENCE</scope>
    <source>
        <strain evidence="2">HCPI-6</strain>
    </source>
</reference>
<dbReference type="AlphaFoldDB" id="A0A9X2ICD8"/>
<dbReference type="Pfam" id="PF11006">
    <property type="entry name" value="DUF2845"/>
    <property type="match status" value="1"/>
</dbReference>
<dbReference type="RefSeq" id="WP_250424741.1">
    <property type="nucleotide sequence ID" value="NZ_JAJKBJ010000043.1"/>
</dbReference>
<evidence type="ECO:0000256" key="1">
    <source>
        <dbReference type="SAM" id="SignalP"/>
    </source>
</evidence>
<keyword evidence="1" id="KW-0732">Signal</keyword>
<feature type="chain" id="PRO_5040757820" evidence="1">
    <location>
        <begin position="23"/>
        <end position="105"/>
    </location>
</feature>
<feature type="signal peptide" evidence="1">
    <location>
        <begin position="1"/>
        <end position="22"/>
    </location>
</feature>
<keyword evidence="3" id="KW-1185">Reference proteome</keyword>
<accession>A0A9X2ICD8</accession>
<evidence type="ECO:0000313" key="2">
    <source>
        <dbReference type="EMBL" id="MCL9685819.1"/>
    </source>
</evidence>
<name>A0A9X2ICD8_9GAMM</name>
<dbReference type="EMBL" id="JAJKBJ010000043">
    <property type="protein sequence ID" value="MCL9685819.1"/>
    <property type="molecule type" value="Genomic_DNA"/>
</dbReference>
<gene>
    <name evidence="2" type="ORF">LOX96_17100</name>
</gene>
<dbReference type="PROSITE" id="PS51257">
    <property type="entry name" value="PROKAR_LIPOPROTEIN"/>
    <property type="match status" value="1"/>
</dbReference>
<dbReference type="Proteomes" id="UP001139721">
    <property type="component" value="Unassembled WGS sequence"/>
</dbReference>